<dbReference type="SUPFAM" id="SSF51735">
    <property type="entry name" value="NAD(P)-binding Rossmann-fold domains"/>
    <property type="match status" value="1"/>
</dbReference>
<proteinExistence type="inferred from homology"/>
<dbReference type="Pfam" id="PF10414">
    <property type="entry name" value="CysG_dimeriser"/>
    <property type="match status" value="1"/>
</dbReference>
<feature type="binding site" evidence="14">
    <location>
        <begin position="354"/>
        <end position="355"/>
    </location>
    <ligand>
        <name>S-adenosyl-L-methionine</name>
        <dbReference type="ChEBI" id="CHEBI:59789"/>
    </ligand>
</feature>
<dbReference type="SUPFAM" id="SSF53790">
    <property type="entry name" value="Tetrapyrrole methylase"/>
    <property type="match status" value="1"/>
</dbReference>
<dbReference type="Gene3D" id="3.30.160.110">
    <property type="entry name" value="Siroheme synthase, domain 2"/>
    <property type="match status" value="1"/>
</dbReference>
<keyword evidence="3 14" id="KW-0169">Cobalamin biosynthesis</keyword>
<feature type="region of interest" description="Uroporphyrinogen-III C-methyltransferase" evidence="14">
    <location>
        <begin position="239"/>
        <end position="498"/>
    </location>
</feature>
<evidence type="ECO:0000256" key="4">
    <source>
        <dbReference type="ARBA" id="ARBA00022603"/>
    </source>
</evidence>
<dbReference type="InterPro" id="IPR037115">
    <property type="entry name" value="Sirohaem_synt_dimer_dom_sf"/>
</dbReference>
<comment type="catalytic activity">
    <reaction evidence="14">
        <text>siroheme + 2 H(+) = sirohydrochlorin + Fe(2+)</text>
        <dbReference type="Rhea" id="RHEA:24360"/>
        <dbReference type="ChEBI" id="CHEBI:15378"/>
        <dbReference type="ChEBI" id="CHEBI:29033"/>
        <dbReference type="ChEBI" id="CHEBI:58351"/>
        <dbReference type="ChEBI" id="CHEBI:60052"/>
        <dbReference type="EC" id="4.99.1.4"/>
    </reaction>
</comment>
<dbReference type="InterPro" id="IPR036291">
    <property type="entry name" value="NAD(P)-bd_dom_sf"/>
</dbReference>
<evidence type="ECO:0000256" key="14">
    <source>
        <dbReference type="HAMAP-Rule" id="MF_01646"/>
    </source>
</evidence>
<evidence type="ECO:0000259" key="16">
    <source>
        <dbReference type="Pfam" id="PF00590"/>
    </source>
</evidence>
<keyword evidence="10 14" id="KW-0627">Porphyrin biosynthesis</keyword>
<evidence type="ECO:0000313" key="18">
    <source>
        <dbReference type="EMBL" id="WPL19152.1"/>
    </source>
</evidence>
<protein>
    <recommendedName>
        <fullName evidence="14">Siroheme synthase</fullName>
    </recommendedName>
    <domain>
        <recommendedName>
            <fullName evidence="14">Uroporphyrinogen-III C-methyltransferase</fullName>
            <shortName evidence="14">Urogen III methylase</shortName>
            <ecNumber evidence="14">2.1.1.107</ecNumber>
        </recommendedName>
        <alternativeName>
            <fullName evidence="14">SUMT</fullName>
        </alternativeName>
        <alternativeName>
            <fullName evidence="14">Uroporphyrinogen III methylase</fullName>
            <shortName evidence="14">UROM</shortName>
        </alternativeName>
    </domain>
    <domain>
        <recommendedName>
            <fullName evidence="14">Precorrin-2 dehydrogenase</fullName>
            <ecNumber evidence="14">1.3.1.76</ecNumber>
        </recommendedName>
    </domain>
    <domain>
        <recommendedName>
            <fullName evidence="14">Sirohydrochlorin ferrochelatase</fullName>
            <ecNumber evidence="14">4.99.1.4</ecNumber>
        </recommendedName>
    </domain>
</protein>
<feature type="binding site" evidence="14">
    <location>
        <position position="435"/>
    </location>
    <ligand>
        <name>S-adenosyl-L-methionine</name>
        <dbReference type="ChEBI" id="CHEBI:59789"/>
    </ligand>
</feature>
<evidence type="ECO:0000313" key="19">
    <source>
        <dbReference type="Proteomes" id="UP001432180"/>
    </source>
</evidence>
<feature type="active site" description="Proton acceptor" evidence="14">
    <location>
        <position position="271"/>
    </location>
</feature>
<dbReference type="PANTHER" id="PTHR45790:SF1">
    <property type="entry name" value="SIROHEME SYNTHASE"/>
    <property type="match status" value="1"/>
</dbReference>
<dbReference type="InterPro" id="IPR035996">
    <property type="entry name" value="4pyrrol_Methylase_sf"/>
</dbReference>
<feature type="region of interest" description="Precorrin-2 dehydrogenase / sirohydrochlorin ferrochelatase" evidence="14">
    <location>
        <begin position="1"/>
        <end position="225"/>
    </location>
</feature>
<feature type="domain" description="Tetrapyrrole methylase" evidence="16">
    <location>
        <begin position="241"/>
        <end position="450"/>
    </location>
</feature>
<dbReference type="CDD" id="cd11642">
    <property type="entry name" value="SUMT"/>
    <property type="match status" value="1"/>
</dbReference>
<dbReference type="InterPro" id="IPR050161">
    <property type="entry name" value="Siro_Cobalamin_biosynth"/>
</dbReference>
<evidence type="ECO:0000256" key="10">
    <source>
        <dbReference type="ARBA" id="ARBA00023244"/>
    </source>
</evidence>
<reference evidence="18 19" key="1">
    <citation type="journal article" date="2023" name="Microorganisms">
        <title>Thiorhodovibrio frisius and Trv. litoralis spp. nov., Two Novel Members from a Clade of Fastidious Purple Sulfur Bacteria That Exhibit Unique Red-Shifted Light-Harvesting Capabilities.</title>
        <authorList>
            <person name="Methner A."/>
            <person name="Kuzyk S.B."/>
            <person name="Petersen J."/>
            <person name="Bauer S."/>
            <person name="Brinkmann H."/>
            <person name="Sichau K."/>
            <person name="Wanner G."/>
            <person name="Wolf J."/>
            <person name="Neumann-Schaal M."/>
            <person name="Henke P."/>
            <person name="Tank M."/>
            <person name="Sproer C."/>
            <person name="Bunk B."/>
            <person name="Overmann J."/>
        </authorList>
    </citation>
    <scope>NUCLEOTIDE SEQUENCE [LARGE SCALE GENOMIC DNA]</scope>
    <source>
        <strain evidence="18 19">DSM 6702</strain>
    </source>
</reference>
<comment type="caution">
    <text evidence="14">Lacks conserved residue(s) required for the propagation of feature annotation.</text>
</comment>
<dbReference type="EC" id="1.3.1.76" evidence="14"/>
<feature type="binding site" evidence="14">
    <location>
        <begin position="65"/>
        <end position="66"/>
    </location>
    <ligand>
        <name>NAD(+)</name>
        <dbReference type="ChEBI" id="CHEBI:57540"/>
    </ligand>
</feature>
<evidence type="ECO:0000256" key="5">
    <source>
        <dbReference type="ARBA" id="ARBA00022679"/>
    </source>
</evidence>
<keyword evidence="7 14" id="KW-0560">Oxidoreductase</keyword>
<sequence>MHPGQPGCPLSAVIIISCHYPFMEQLPIFLDVKDRPCLVVGGGRVALRKLNHLLAASARARVIAPKVIQEIQTLADTSKITLGLRAFVEKDLEQASLVIAATDNRALNRSIAEQAKARKLLVNVADQPEDCNFLMPAIIDRSPVVVAVSTGSASPVLARMIRARLESLVPAGYGRLAALCARYRDRVKARFDDQRDRRRFWDRVLQGGVAERVFSGHLEEADQTMERELDMGITDSGKGEVYLVGAGPGDPDLLTFRALRLLQQADVVVYDRLVAKPILAMVRRDARHIYVGKERNHHAMRQEEINALLARLAKEGHRVLRLKGGDPFIFGRGGEEIDTLAAQGVPFQVVPGITAASGCACYGGIPLTHRDYAQSVTFVTGHLKDGSIDLNWPQLAHPHQTLVFYMGLVGLPVIVAKLMEHGVARDMPIALVQQGTTHMQKVYVGTLDDILTKVAQDPPEPPTLVIVGEVVKLRDKLAWFSAKPDPERGATTPILPGD</sequence>
<dbReference type="InterPro" id="IPR000878">
    <property type="entry name" value="4pyrrol_Mease"/>
</dbReference>
<comment type="pathway">
    <text evidence="1 14">Porphyrin-containing compound metabolism; siroheme biosynthesis; sirohydrochlorin from precorrin-2: step 1/1.</text>
</comment>
<evidence type="ECO:0000256" key="11">
    <source>
        <dbReference type="ARBA" id="ARBA00023268"/>
    </source>
</evidence>
<evidence type="ECO:0000256" key="7">
    <source>
        <dbReference type="ARBA" id="ARBA00023002"/>
    </source>
</evidence>
<feature type="binding site" evidence="14">
    <location>
        <begin position="324"/>
        <end position="326"/>
    </location>
    <ligand>
        <name>S-adenosyl-L-methionine</name>
        <dbReference type="ChEBI" id="CHEBI:59789"/>
    </ligand>
</feature>
<dbReference type="Gene3D" id="3.40.50.720">
    <property type="entry name" value="NAD(P)-binding Rossmann-like Domain"/>
    <property type="match status" value="1"/>
</dbReference>
<dbReference type="SUPFAM" id="SSF75615">
    <property type="entry name" value="Siroheme synthase middle domains-like"/>
    <property type="match status" value="1"/>
</dbReference>
<evidence type="ECO:0000256" key="15">
    <source>
        <dbReference type="RuleBase" id="RU003960"/>
    </source>
</evidence>
<name>A0ABZ0SGB2_9GAMM</name>
<evidence type="ECO:0000256" key="13">
    <source>
        <dbReference type="ARBA" id="ARBA00047561"/>
    </source>
</evidence>
<dbReference type="NCBIfam" id="TIGR01470">
    <property type="entry name" value="cysG_Nterm"/>
    <property type="match status" value="1"/>
</dbReference>
<keyword evidence="19" id="KW-1185">Reference proteome</keyword>
<accession>A0ABZ0SGB2</accession>
<feature type="binding site" evidence="14">
    <location>
        <position position="329"/>
    </location>
    <ligand>
        <name>S-adenosyl-L-methionine</name>
        <dbReference type="ChEBI" id="CHEBI:59789"/>
    </ligand>
</feature>
<dbReference type="InterPro" id="IPR014776">
    <property type="entry name" value="4pyrrole_Mease_sub2"/>
</dbReference>
<dbReference type="InterPro" id="IPR019478">
    <property type="entry name" value="Sirohaem_synthase_dimer_dom"/>
</dbReference>
<dbReference type="NCBIfam" id="NF007922">
    <property type="entry name" value="PRK10637.1"/>
    <property type="match status" value="1"/>
</dbReference>
<evidence type="ECO:0000256" key="3">
    <source>
        <dbReference type="ARBA" id="ARBA00022573"/>
    </source>
</evidence>
<evidence type="ECO:0000256" key="6">
    <source>
        <dbReference type="ARBA" id="ARBA00022691"/>
    </source>
</evidence>
<organism evidence="18 19">
    <name type="scientific">Thiorhodovibrio winogradskyi</name>
    <dbReference type="NCBI Taxonomy" id="77007"/>
    <lineage>
        <taxon>Bacteria</taxon>
        <taxon>Pseudomonadati</taxon>
        <taxon>Pseudomonadota</taxon>
        <taxon>Gammaproteobacteria</taxon>
        <taxon>Chromatiales</taxon>
        <taxon>Chromatiaceae</taxon>
        <taxon>Thiorhodovibrio</taxon>
    </lineage>
</organism>
<evidence type="ECO:0000256" key="9">
    <source>
        <dbReference type="ARBA" id="ARBA00023239"/>
    </source>
</evidence>
<comment type="pathway">
    <text evidence="14">Cofactor biosynthesis; adenosylcobalamin biosynthesis; precorrin-2 from uroporphyrinogen III: step 1/1.</text>
</comment>
<dbReference type="NCBIfam" id="TIGR01469">
    <property type="entry name" value="cobA_cysG_Cterm"/>
    <property type="match status" value="1"/>
</dbReference>
<gene>
    <name evidence="14 18" type="primary">cysG</name>
    <name evidence="18" type="ORF">Thiowin_04258</name>
</gene>
<dbReference type="InterPro" id="IPR012409">
    <property type="entry name" value="Sirohaem_synth"/>
</dbReference>
<dbReference type="PROSITE" id="PS00840">
    <property type="entry name" value="SUMT_2"/>
    <property type="match status" value="1"/>
</dbReference>
<dbReference type="HAMAP" id="MF_01646">
    <property type="entry name" value="Siroheme_synth"/>
    <property type="match status" value="1"/>
</dbReference>
<dbReference type="PIRSF" id="PIRSF036426">
    <property type="entry name" value="Sirohaem_synth"/>
    <property type="match status" value="1"/>
</dbReference>
<dbReference type="PANTHER" id="PTHR45790">
    <property type="entry name" value="SIROHEME SYNTHASE-RELATED"/>
    <property type="match status" value="1"/>
</dbReference>
<dbReference type="Proteomes" id="UP001432180">
    <property type="component" value="Chromosome"/>
</dbReference>
<comment type="catalytic activity">
    <reaction evidence="13 14">
        <text>precorrin-2 + NAD(+) = sirohydrochlorin + NADH + 2 H(+)</text>
        <dbReference type="Rhea" id="RHEA:15613"/>
        <dbReference type="ChEBI" id="CHEBI:15378"/>
        <dbReference type="ChEBI" id="CHEBI:57540"/>
        <dbReference type="ChEBI" id="CHEBI:57945"/>
        <dbReference type="ChEBI" id="CHEBI:58351"/>
        <dbReference type="ChEBI" id="CHEBI:58827"/>
        <dbReference type="EC" id="1.3.1.76"/>
    </reaction>
</comment>
<keyword evidence="8 14" id="KW-0520">NAD</keyword>
<feature type="domain" description="Sirohaem synthase dimerisation" evidence="17">
    <location>
        <begin position="172"/>
        <end position="229"/>
    </location>
</feature>
<dbReference type="EMBL" id="CP121472">
    <property type="protein sequence ID" value="WPL19152.1"/>
    <property type="molecule type" value="Genomic_DNA"/>
</dbReference>
<dbReference type="InterPro" id="IPR003043">
    <property type="entry name" value="Uropor_MeTrfase_CS"/>
</dbReference>
<comment type="pathway">
    <text evidence="12 14">Porphyrin-containing compound metabolism; siroheme biosynthesis; precorrin-2 from uroporphyrinogen III: step 1/1.</text>
</comment>
<feature type="active site" description="Proton donor" evidence="14">
    <location>
        <position position="293"/>
    </location>
</feature>
<evidence type="ECO:0000259" key="17">
    <source>
        <dbReference type="Pfam" id="PF10414"/>
    </source>
</evidence>
<dbReference type="EC" id="2.1.1.107" evidence="14"/>
<dbReference type="Gene3D" id="3.30.950.10">
    <property type="entry name" value="Methyltransferase, Cobalt-precorrin-4 Transmethylase, Domain 2"/>
    <property type="match status" value="1"/>
</dbReference>
<dbReference type="InterPro" id="IPR006367">
    <property type="entry name" value="Sirohaem_synthase_N"/>
</dbReference>
<keyword evidence="6 14" id="KW-0949">S-adenosyl-L-methionine</keyword>
<evidence type="ECO:0000256" key="8">
    <source>
        <dbReference type="ARBA" id="ARBA00023027"/>
    </source>
</evidence>
<comment type="catalytic activity">
    <reaction evidence="14">
        <text>uroporphyrinogen III + 2 S-adenosyl-L-methionine = precorrin-2 + 2 S-adenosyl-L-homocysteine + H(+)</text>
        <dbReference type="Rhea" id="RHEA:32459"/>
        <dbReference type="ChEBI" id="CHEBI:15378"/>
        <dbReference type="ChEBI" id="CHEBI:57308"/>
        <dbReference type="ChEBI" id="CHEBI:57856"/>
        <dbReference type="ChEBI" id="CHEBI:58827"/>
        <dbReference type="ChEBI" id="CHEBI:59789"/>
        <dbReference type="EC" id="2.1.1.107"/>
    </reaction>
</comment>
<comment type="similarity">
    <text evidence="14">In the C-terminal section; belongs to the precorrin methyltransferase family.</text>
</comment>
<comment type="function">
    <text evidence="14">Multifunctional enzyme that catalyzes the SAM-dependent methylations of uroporphyrinogen III at position C-2 and C-7 to form precorrin-2 via precorrin-1. Then it catalyzes the NAD-dependent ring dehydrogenation of precorrin-2 to yield sirohydrochlorin. Finally, it catalyzes the ferrochelation of sirohydrochlorin to yield siroheme.</text>
</comment>
<feature type="binding site" evidence="14">
    <location>
        <begin position="44"/>
        <end position="45"/>
    </location>
    <ligand>
        <name>NAD(+)</name>
        <dbReference type="ChEBI" id="CHEBI:57540"/>
    </ligand>
</feature>
<keyword evidence="4 14" id="KW-0489">Methyltransferase</keyword>
<comment type="pathway">
    <text evidence="14">Cofactor biosynthesis; adenosylcobalamin biosynthesis; sirohydrochlorin from precorrin-2: step 1/1.</text>
</comment>
<evidence type="ECO:0000256" key="1">
    <source>
        <dbReference type="ARBA" id="ARBA00005010"/>
    </source>
</evidence>
<comment type="pathway">
    <text evidence="14">Porphyrin-containing compound metabolism; siroheme biosynthesis; siroheme from sirohydrochlorin: step 1/1.</text>
</comment>
<evidence type="ECO:0000256" key="2">
    <source>
        <dbReference type="ARBA" id="ARBA00005879"/>
    </source>
</evidence>
<keyword evidence="9 14" id="KW-0456">Lyase</keyword>
<dbReference type="Gene3D" id="3.40.1010.10">
    <property type="entry name" value="Cobalt-precorrin-4 Transmethylase, Domain 1"/>
    <property type="match status" value="1"/>
</dbReference>
<keyword evidence="5 14" id="KW-0808">Transferase</keyword>
<dbReference type="Pfam" id="PF00590">
    <property type="entry name" value="TP_methylase"/>
    <property type="match status" value="1"/>
</dbReference>
<feature type="binding site" evidence="14">
    <location>
        <position position="248"/>
    </location>
    <ligand>
        <name>S-adenosyl-L-methionine</name>
        <dbReference type="ChEBI" id="CHEBI:59789"/>
    </ligand>
</feature>
<comment type="similarity">
    <text evidence="14">In the N-terminal section; belongs to the precorrin-2 dehydrogenase / sirohydrochlorin ferrochelatase family.</text>
</comment>
<dbReference type="EC" id="4.99.1.4" evidence="14"/>
<dbReference type="NCBIfam" id="NF004790">
    <property type="entry name" value="PRK06136.1"/>
    <property type="match status" value="1"/>
</dbReference>
<keyword evidence="11 14" id="KW-0511">Multifunctional enzyme</keyword>
<dbReference type="InterPro" id="IPR014777">
    <property type="entry name" value="4pyrrole_Mease_sub1"/>
</dbReference>
<comment type="similarity">
    <text evidence="2 15">Belongs to the precorrin methyltransferase family.</text>
</comment>
<dbReference type="Gene3D" id="1.10.8.210">
    <property type="entry name" value="Sirohaem synthase, dimerisation domain"/>
    <property type="match status" value="1"/>
</dbReference>
<dbReference type="InterPro" id="IPR006366">
    <property type="entry name" value="CobA/CysG_C"/>
</dbReference>
<dbReference type="Pfam" id="PF13241">
    <property type="entry name" value="NAD_binding_7"/>
    <property type="match status" value="1"/>
</dbReference>
<feature type="binding site" evidence="14">
    <location>
        <position position="406"/>
    </location>
    <ligand>
        <name>S-adenosyl-L-methionine</name>
        <dbReference type="ChEBI" id="CHEBI:59789"/>
    </ligand>
</feature>
<evidence type="ECO:0000256" key="12">
    <source>
        <dbReference type="ARBA" id="ARBA00025705"/>
    </source>
</evidence>